<dbReference type="KEGG" id="vpd:VAPA_2c11330"/>
<evidence type="ECO:0000256" key="1">
    <source>
        <dbReference type="ARBA" id="ARBA00038283"/>
    </source>
</evidence>
<reference evidence="4 5" key="1">
    <citation type="submission" date="2012-10" db="EMBL/GenBank/DDBJ databases">
        <title>Genome sequence of Variovorax paradoxus B4.</title>
        <authorList>
            <person name="Schuldes J."/>
            <person name="Brandt U."/>
            <person name="Hiessl S."/>
            <person name="Wuebbeler J.H."/>
            <person name="Thuermer A."/>
            <person name="Steinbuechel A."/>
            <person name="Daniel R."/>
        </authorList>
    </citation>
    <scope>NUCLEOTIDE SEQUENCE [LARGE SCALE GENOMIC DNA]</scope>
    <source>
        <strain evidence="4 5">B4</strain>
    </source>
</reference>
<evidence type="ECO:0000259" key="3">
    <source>
        <dbReference type="Pfam" id="PF01051"/>
    </source>
</evidence>
<evidence type="ECO:0000313" key="4">
    <source>
        <dbReference type="EMBL" id="AGU53687.1"/>
    </source>
</evidence>
<dbReference type="AlphaFoldDB" id="T1XLD7"/>
<evidence type="ECO:0000313" key="5">
    <source>
        <dbReference type="Proteomes" id="UP000016223"/>
    </source>
</evidence>
<protein>
    <submittedName>
        <fullName evidence="4">Putative replication protein</fullName>
    </submittedName>
</protein>
<organism evidence="4 5">
    <name type="scientific">Variovorax paradoxus B4</name>
    <dbReference type="NCBI Taxonomy" id="1246301"/>
    <lineage>
        <taxon>Bacteria</taxon>
        <taxon>Pseudomonadati</taxon>
        <taxon>Pseudomonadota</taxon>
        <taxon>Betaproteobacteria</taxon>
        <taxon>Burkholderiales</taxon>
        <taxon>Comamonadaceae</taxon>
        <taxon>Variovorax</taxon>
    </lineage>
</organism>
<dbReference type="InterPro" id="IPR036390">
    <property type="entry name" value="WH_DNA-bd_sf"/>
</dbReference>
<name>T1XLD7_VARPD</name>
<comment type="similarity">
    <text evidence="1">Belongs to the initiator RepB protein family.</text>
</comment>
<dbReference type="Proteomes" id="UP000016223">
    <property type="component" value="Chromosome 2"/>
</dbReference>
<dbReference type="RefSeq" id="WP_021004513.1">
    <property type="nucleotide sequence ID" value="NC_022234.1"/>
</dbReference>
<feature type="region of interest" description="Disordered" evidence="2">
    <location>
        <begin position="1"/>
        <end position="23"/>
    </location>
</feature>
<dbReference type="Pfam" id="PF01051">
    <property type="entry name" value="Rep3_N"/>
    <property type="match status" value="1"/>
</dbReference>
<dbReference type="PATRIC" id="fig|1246301.3.peg.6651"/>
<dbReference type="OrthoDB" id="1522717at2"/>
<dbReference type="InterPro" id="IPR000525">
    <property type="entry name" value="Initiator_Rep_WH1"/>
</dbReference>
<dbReference type="HOGENOM" id="CLU_051173_1_0_4"/>
<dbReference type="InterPro" id="IPR036388">
    <property type="entry name" value="WH-like_DNA-bd_sf"/>
</dbReference>
<accession>T1XLD7</accession>
<sequence>MVEEENPQSRSPPRPSPTAEEQSVAKANEAIAIRPKRGRLTLLSRRIYNALLYHSQRQGVDEPVYRLTLSELIGDARFNSNNTELLKSHLRDMQATTIEWSTSSSSLKRWVSSQLLGTVTIEEQGRGRPCMVTWRYPDEIKERLVKPHQYTRVLLEMSSQMRSYSAAVLYEIGARYLTSPGRLSMREDVVWWAAVLTGRSDIKEVDYRFLKRDVISKALAEIDALCEDFGLELIEHKRGRKIEEIQFRVVPKVQQRLGDISASNRNVFDLELVGRLIALGLKQDEAQDLYATTDEGQIRATLDHVDQRLRNASMPVLKSPAAYFKDALKKGYAGVTAMEQAPSSGAAPALAPPAAVLSEADRLRRIRELWENDRMGQARAVFAEMPQPMQAEVRTRFEAERLDQVAAPIARAWRRDGPASRVAATTFFRWLAEDTWPEEPSDRVLLDFALQRGVAGI</sequence>
<proteinExistence type="inferred from homology"/>
<dbReference type="Gene3D" id="1.10.10.10">
    <property type="entry name" value="Winged helix-like DNA-binding domain superfamily/Winged helix DNA-binding domain"/>
    <property type="match status" value="1"/>
</dbReference>
<dbReference type="SUPFAM" id="SSF46785">
    <property type="entry name" value="Winged helix' DNA-binding domain"/>
    <property type="match status" value="1"/>
</dbReference>
<gene>
    <name evidence="4" type="ORF">VAPA_2c11330</name>
</gene>
<dbReference type="GO" id="GO:0006270">
    <property type="term" value="P:DNA replication initiation"/>
    <property type="evidence" value="ECO:0007669"/>
    <property type="project" value="InterPro"/>
</dbReference>
<dbReference type="GO" id="GO:0003887">
    <property type="term" value="F:DNA-directed DNA polymerase activity"/>
    <property type="evidence" value="ECO:0007669"/>
    <property type="project" value="InterPro"/>
</dbReference>
<dbReference type="Pfam" id="PF21205">
    <property type="entry name" value="Rep3_C"/>
    <property type="match status" value="1"/>
</dbReference>
<dbReference type="EMBL" id="CP003912">
    <property type="protein sequence ID" value="AGU53687.1"/>
    <property type="molecule type" value="Genomic_DNA"/>
</dbReference>
<feature type="domain" description="Initiator Rep protein WH1" evidence="3">
    <location>
        <begin position="24"/>
        <end position="172"/>
    </location>
</feature>
<evidence type="ECO:0000256" key="2">
    <source>
        <dbReference type="SAM" id="MobiDB-lite"/>
    </source>
</evidence>